<proteinExistence type="predicted"/>
<sequence length="271" mass="30204">MAPTEWKCLQGPASIFWLTCGRHPAKPHANILVGALRTARNETLDLNVQFVDVEDCKNPDASLVETLLVRFRASTLLEKQHNDMAFSQTERELVTSREGEAVVQMATLPDMNDRYNSSRRPIFKPLNDGRLCLSRTNDAYVVQREFYAKAVSGECNRITDSHQAPVLASGCGPFILALGNHDNSEQFISLSSRLPDVHWLGNSETLLKVKPVDSSILFSADRTYWLVGLAGSLGLSLNGWYSTVLATEISKELPAKDSHKEPNAKWYIMLV</sequence>
<name>A0A8K0WKV4_9HYPO</name>
<dbReference type="EMBL" id="JAGPNK010000022">
    <property type="protein sequence ID" value="KAH7304538.1"/>
    <property type="molecule type" value="Genomic_DNA"/>
</dbReference>
<evidence type="ECO:0000313" key="1">
    <source>
        <dbReference type="EMBL" id="KAH7304538.1"/>
    </source>
</evidence>
<reference evidence="1" key="1">
    <citation type="journal article" date="2021" name="Nat. Commun.">
        <title>Genetic determinants of endophytism in the Arabidopsis root mycobiome.</title>
        <authorList>
            <person name="Mesny F."/>
            <person name="Miyauchi S."/>
            <person name="Thiergart T."/>
            <person name="Pickel B."/>
            <person name="Atanasova L."/>
            <person name="Karlsson M."/>
            <person name="Huettel B."/>
            <person name="Barry K.W."/>
            <person name="Haridas S."/>
            <person name="Chen C."/>
            <person name="Bauer D."/>
            <person name="Andreopoulos W."/>
            <person name="Pangilinan J."/>
            <person name="LaButti K."/>
            <person name="Riley R."/>
            <person name="Lipzen A."/>
            <person name="Clum A."/>
            <person name="Drula E."/>
            <person name="Henrissat B."/>
            <person name="Kohler A."/>
            <person name="Grigoriev I.V."/>
            <person name="Martin F.M."/>
            <person name="Hacquard S."/>
        </authorList>
    </citation>
    <scope>NUCLEOTIDE SEQUENCE</scope>
    <source>
        <strain evidence="1">MPI-CAGE-CH-0235</strain>
    </source>
</reference>
<keyword evidence="2" id="KW-1185">Reference proteome</keyword>
<organism evidence="1 2">
    <name type="scientific">Stachybotrys elegans</name>
    <dbReference type="NCBI Taxonomy" id="80388"/>
    <lineage>
        <taxon>Eukaryota</taxon>
        <taxon>Fungi</taxon>
        <taxon>Dikarya</taxon>
        <taxon>Ascomycota</taxon>
        <taxon>Pezizomycotina</taxon>
        <taxon>Sordariomycetes</taxon>
        <taxon>Hypocreomycetidae</taxon>
        <taxon>Hypocreales</taxon>
        <taxon>Stachybotryaceae</taxon>
        <taxon>Stachybotrys</taxon>
    </lineage>
</organism>
<dbReference type="Proteomes" id="UP000813444">
    <property type="component" value="Unassembled WGS sequence"/>
</dbReference>
<comment type="caution">
    <text evidence="1">The sequence shown here is derived from an EMBL/GenBank/DDBJ whole genome shotgun (WGS) entry which is preliminary data.</text>
</comment>
<protein>
    <submittedName>
        <fullName evidence="1">Uncharacterized protein</fullName>
    </submittedName>
</protein>
<gene>
    <name evidence="1" type="ORF">B0I35DRAFT_414396</name>
</gene>
<accession>A0A8K0WKV4</accession>
<dbReference type="OrthoDB" id="10651520at2759"/>
<dbReference type="AlphaFoldDB" id="A0A8K0WKV4"/>
<evidence type="ECO:0000313" key="2">
    <source>
        <dbReference type="Proteomes" id="UP000813444"/>
    </source>
</evidence>